<protein>
    <submittedName>
        <fullName evidence="2">Uncharacterized protein</fullName>
    </submittedName>
</protein>
<evidence type="ECO:0000313" key="3">
    <source>
        <dbReference type="Proteomes" id="UP000077755"/>
    </source>
</evidence>
<gene>
    <name evidence="2" type="ORF">DCAR_0416351</name>
</gene>
<proteinExistence type="predicted"/>
<keyword evidence="3" id="KW-1185">Reference proteome</keyword>
<dbReference type="InterPro" id="IPR053234">
    <property type="entry name" value="RPM1_Interactor"/>
</dbReference>
<organism evidence="2 3">
    <name type="scientific">Daucus carota subsp. sativus</name>
    <name type="common">Carrot</name>
    <dbReference type="NCBI Taxonomy" id="79200"/>
    <lineage>
        <taxon>Eukaryota</taxon>
        <taxon>Viridiplantae</taxon>
        <taxon>Streptophyta</taxon>
        <taxon>Embryophyta</taxon>
        <taxon>Tracheophyta</taxon>
        <taxon>Spermatophyta</taxon>
        <taxon>Magnoliopsida</taxon>
        <taxon>eudicotyledons</taxon>
        <taxon>Gunneridae</taxon>
        <taxon>Pentapetalae</taxon>
        <taxon>asterids</taxon>
        <taxon>campanulids</taxon>
        <taxon>Apiales</taxon>
        <taxon>Apiaceae</taxon>
        <taxon>Apioideae</taxon>
        <taxon>Scandiceae</taxon>
        <taxon>Daucinae</taxon>
        <taxon>Daucus</taxon>
        <taxon>Daucus sect. Daucus</taxon>
    </lineage>
</organism>
<sequence length="163" mass="18307">MKSSICKKSDNSKTKPSVKKKQSTPLRSILCLKNRASLKEIEKKEDCFILDFNPDESLRKTHVSNNNDAEISVVAEKGQVACRDFPHSRHNCAKYPFNKTSHESCCRFCYCFVCDTAAPCVMWTGSNGHCHVVDNEAGKLQRRAAKRLQILMQAVLKANGLSI</sequence>
<name>A0A165XE41_DAUCS</name>
<dbReference type="EMBL" id="CP093346">
    <property type="protein sequence ID" value="WOG97012.1"/>
    <property type="molecule type" value="Genomic_DNA"/>
</dbReference>
<reference evidence="2" key="1">
    <citation type="journal article" date="2016" name="Nat. Genet.">
        <title>A high-quality carrot genome assembly provides new insights into carotenoid accumulation and asterid genome evolution.</title>
        <authorList>
            <person name="Iorizzo M."/>
            <person name="Ellison S."/>
            <person name="Senalik D."/>
            <person name="Zeng P."/>
            <person name="Satapoomin P."/>
            <person name="Huang J."/>
            <person name="Bowman M."/>
            <person name="Iovene M."/>
            <person name="Sanseverino W."/>
            <person name="Cavagnaro P."/>
            <person name="Yildiz M."/>
            <person name="Macko-Podgorni A."/>
            <person name="Moranska E."/>
            <person name="Grzebelus E."/>
            <person name="Grzebelus D."/>
            <person name="Ashrafi H."/>
            <person name="Zheng Z."/>
            <person name="Cheng S."/>
            <person name="Spooner D."/>
            <person name="Van Deynze A."/>
            <person name="Simon P."/>
        </authorList>
    </citation>
    <scope>NUCLEOTIDE SEQUENCE</scope>
    <source>
        <tissue evidence="2">Leaf</tissue>
    </source>
</reference>
<dbReference type="KEGG" id="dcr:108217326"/>
<accession>A0A165XE41</accession>
<evidence type="ECO:0000256" key="1">
    <source>
        <dbReference type="SAM" id="MobiDB-lite"/>
    </source>
</evidence>
<reference evidence="2" key="2">
    <citation type="submission" date="2022-03" db="EMBL/GenBank/DDBJ databases">
        <title>Draft title - Genomic analysis of global carrot germplasm unveils the trajectory of domestication and the origin of high carotenoid orange carrot.</title>
        <authorList>
            <person name="Iorizzo M."/>
            <person name="Ellison S."/>
            <person name="Senalik D."/>
            <person name="Macko-Podgorni A."/>
            <person name="Grzebelus D."/>
            <person name="Bostan H."/>
            <person name="Rolling W."/>
            <person name="Curaba J."/>
            <person name="Simon P."/>
        </authorList>
    </citation>
    <scope>NUCLEOTIDE SEQUENCE</scope>
    <source>
        <tissue evidence="2">Leaf</tissue>
    </source>
</reference>
<feature type="region of interest" description="Disordered" evidence="1">
    <location>
        <begin position="1"/>
        <end position="22"/>
    </location>
</feature>
<dbReference type="OrthoDB" id="266020at2759"/>
<dbReference type="AlphaFoldDB" id="A0A165XE41"/>
<dbReference type="PANTHER" id="PTHR33443:SF30">
    <property type="entry name" value="SARCOSINE DEHYDROGENASE-2C PROTEIN"/>
    <property type="match status" value="1"/>
</dbReference>
<dbReference type="Gramene" id="KZM98073">
    <property type="protein sequence ID" value="KZM98073"/>
    <property type="gene ID" value="DCAR_014565"/>
</dbReference>
<dbReference type="Proteomes" id="UP000077755">
    <property type="component" value="Chromosome 4"/>
</dbReference>
<dbReference type="PANTHER" id="PTHR33443">
    <property type="entry name" value="ZGC:112980"/>
    <property type="match status" value="1"/>
</dbReference>
<dbReference type="OMA" id="TSHESCC"/>
<evidence type="ECO:0000313" key="2">
    <source>
        <dbReference type="EMBL" id="WOG97012.1"/>
    </source>
</evidence>